<feature type="compositionally biased region" description="Basic and acidic residues" evidence="9">
    <location>
        <begin position="57"/>
        <end position="69"/>
    </location>
</feature>
<evidence type="ECO:0000256" key="7">
    <source>
        <dbReference type="ARBA" id="ARBA00023187"/>
    </source>
</evidence>
<proteinExistence type="inferred from homology"/>
<dbReference type="HOGENOM" id="CLU_025093_3_1_1"/>
<keyword evidence="12" id="KW-1185">Reference proteome</keyword>
<dbReference type="InterPro" id="IPR022209">
    <property type="entry name" value="CWC25"/>
</dbReference>
<dbReference type="InterPro" id="IPR051376">
    <property type="entry name" value="CWC25_splicing_factor"/>
</dbReference>
<dbReference type="eggNOG" id="KOG3869">
    <property type="taxonomic scope" value="Eukaryota"/>
</dbReference>
<keyword evidence="5" id="KW-0747">Spliceosome</keyword>
<name>J7S730_HUIN7</name>
<dbReference type="Pfam" id="PF12542">
    <property type="entry name" value="CWC25"/>
    <property type="match status" value="1"/>
</dbReference>
<feature type="domain" description="CBF1-interacting co-repressor CIR N-terminal" evidence="10">
    <location>
        <begin position="10"/>
        <end position="46"/>
    </location>
</feature>
<protein>
    <recommendedName>
        <fullName evidence="3">Pre-mRNA-splicing factor CWC25</fullName>
    </recommendedName>
</protein>
<accession>J7S730</accession>
<evidence type="ECO:0000313" key="11">
    <source>
        <dbReference type="EMBL" id="CCK70739.1"/>
    </source>
</evidence>
<dbReference type="STRING" id="1071383.J7S730"/>
<organism evidence="11 12">
    <name type="scientific">Huiozyma naganishii (strain ATCC MYA-139 / BCRC 22969 / CBS 8797 / KCTC 17520 / NBRC 10181 / NCYC 3082 / Yp74L-3)</name>
    <name type="common">Yeast</name>
    <name type="synonym">Kazachstania naganishii</name>
    <dbReference type="NCBI Taxonomy" id="1071383"/>
    <lineage>
        <taxon>Eukaryota</taxon>
        <taxon>Fungi</taxon>
        <taxon>Dikarya</taxon>
        <taxon>Ascomycota</taxon>
        <taxon>Saccharomycotina</taxon>
        <taxon>Saccharomycetes</taxon>
        <taxon>Saccharomycetales</taxon>
        <taxon>Saccharomycetaceae</taxon>
        <taxon>Huiozyma</taxon>
    </lineage>
</organism>
<keyword evidence="8" id="KW-0539">Nucleus</keyword>
<dbReference type="Pfam" id="PF10197">
    <property type="entry name" value="Cir_N"/>
    <property type="match status" value="1"/>
</dbReference>
<evidence type="ECO:0000256" key="5">
    <source>
        <dbReference type="ARBA" id="ARBA00022728"/>
    </source>
</evidence>
<dbReference type="GO" id="GO:0000974">
    <property type="term" value="C:Prp19 complex"/>
    <property type="evidence" value="ECO:0007669"/>
    <property type="project" value="EnsemblFungi"/>
</dbReference>
<dbReference type="Proteomes" id="UP000006310">
    <property type="component" value="Chromosome 6"/>
</dbReference>
<evidence type="ECO:0000256" key="4">
    <source>
        <dbReference type="ARBA" id="ARBA00022664"/>
    </source>
</evidence>
<evidence type="ECO:0000259" key="10">
    <source>
        <dbReference type="SMART" id="SM01083"/>
    </source>
</evidence>
<comment type="subcellular location">
    <subcellularLocation>
        <location evidence="1">Nucleus</location>
    </subcellularLocation>
</comment>
<keyword evidence="4" id="KW-0507">mRNA processing</keyword>
<dbReference type="GO" id="GO:0000398">
    <property type="term" value="P:mRNA splicing, via spliceosome"/>
    <property type="evidence" value="ECO:0007669"/>
    <property type="project" value="EnsemblFungi"/>
</dbReference>
<dbReference type="GeneID" id="34526454"/>
<reference evidence="11 12" key="1">
    <citation type="journal article" date="2011" name="Proc. Natl. Acad. Sci. U.S.A.">
        <title>Evolutionary erosion of yeast sex chromosomes by mating-type switching accidents.</title>
        <authorList>
            <person name="Gordon J.L."/>
            <person name="Armisen D."/>
            <person name="Proux-Wera E."/>
            <person name="Oheigeartaigh S.S."/>
            <person name="Byrne K.P."/>
            <person name="Wolfe K.H."/>
        </authorList>
    </citation>
    <scope>NUCLEOTIDE SEQUENCE [LARGE SCALE GENOMIC DNA]</scope>
    <source>
        <strain evidence="12">ATCC MYA-139 / BCRC 22969 / CBS 8797 / CCRC 22969 / KCTC 17520 / NBRC 10181 / NCYC 3082</strain>
    </source>
</reference>
<dbReference type="OrthoDB" id="21123at2759"/>
<evidence type="ECO:0000256" key="6">
    <source>
        <dbReference type="ARBA" id="ARBA00023054"/>
    </source>
</evidence>
<dbReference type="AlphaFoldDB" id="J7S730"/>
<reference evidence="12" key="2">
    <citation type="submission" date="2012-08" db="EMBL/GenBank/DDBJ databases">
        <title>Genome sequence of Kazachstania naganishii.</title>
        <authorList>
            <person name="Gordon J.L."/>
            <person name="Armisen D."/>
            <person name="Proux-Wera E."/>
            <person name="OhEigeartaigh S.S."/>
            <person name="Byrne K.P."/>
            <person name="Wolfe K.H."/>
        </authorList>
    </citation>
    <scope>NUCLEOTIDE SEQUENCE [LARGE SCALE GENOMIC DNA]</scope>
    <source>
        <strain evidence="12">ATCC MYA-139 / BCRC 22969 / CBS 8797 / CCRC 22969 / KCTC 17520 / NBRC 10181 / NCYC 3082</strain>
    </source>
</reference>
<evidence type="ECO:0000256" key="3">
    <source>
        <dbReference type="ARBA" id="ARBA00020646"/>
    </source>
</evidence>
<dbReference type="GO" id="GO:0005684">
    <property type="term" value="C:U2-type spliceosomal complex"/>
    <property type="evidence" value="ECO:0007669"/>
    <property type="project" value="EnsemblFungi"/>
</dbReference>
<keyword evidence="6" id="KW-0175">Coiled coil</keyword>
<dbReference type="EMBL" id="HE978319">
    <property type="protein sequence ID" value="CCK70739.1"/>
    <property type="molecule type" value="Genomic_DNA"/>
</dbReference>
<dbReference type="OMA" id="VWETEQQ"/>
<feature type="compositionally biased region" description="Basic and acidic residues" evidence="9">
    <location>
        <begin position="33"/>
        <end position="50"/>
    </location>
</feature>
<evidence type="ECO:0000256" key="2">
    <source>
        <dbReference type="ARBA" id="ARBA00006695"/>
    </source>
</evidence>
<keyword evidence="7" id="KW-0508">mRNA splicing</keyword>
<evidence type="ECO:0000313" key="12">
    <source>
        <dbReference type="Proteomes" id="UP000006310"/>
    </source>
</evidence>
<feature type="region of interest" description="Disordered" evidence="9">
    <location>
        <begin position="33"/>
        <end position="153"/>
    </location>
</feature>
<evidence type="ECO:0000256" key="1">
    <source>
        <dbReference type="ARBA" id="ARBA00004123"/>
    </source>
</evidence>
<dbReference type="GO" id="GO:0000384">
    <property type="term" value="F:first spliceosomal transesterification activity"/>
    <property type="evidence" value="ECO:0007669"/>
    <property type="project" value="EnsemblFungi"/>
</dbReference>
<evidence type="ECO:0000256" key="9">
    <source>
        <dbReference type="SAM" id="MobiDB-lite"/>
    </source>
</evidence>
<sequence length="153" mass="17948">MANDLNLLKSWNPKLVRNRKKVWEREQELLKEEHAFKQRQREIQKERELDSLVNASRDGDRTGDRKKTGLEWMYDTGAGGSESNQEYLLGKKKLDSSVIKSPQTEETDKSKQQQKQVQKQKRKKASYDMDDPMSKVLKLQGSKNKISKRRTPK</sequence>
<dbReference type="RefSeq" id="XP_022464985.1">
    <property type="nucleotide sequence ID" value="XM_022608494.1"/>
</dbReference>
<dbReference type="SMART" id="SM01083">
    <property type="entry name" value="Cir_N"/>
    <property type="match status" value="1"/>
</dbReference>
<gene>
    <name evidence="11" type="primary">KNAG0F00700</name>
    <name evidence="11" type="ordered locus">KNAG_0F00700</name>
</gene>
<dbReference type="KEGG" id="kng:KNAG_0F00700"/>
<dbReference type="PANTHER" id="PTHR16196">
    <property type="entry name" value="CELL CYCLE CONTROL PROTEIN CWF25"/>
    <property type="match status" value="1"/>
</dbReference>
<dbReference type="InterPro" id="IPR019339">
    <property type="entry name" value="CIR_N_dom"/>
</dbReference>
<evidence type="ECO:0000256" key="8">
    <source>
        <dbReference type="ARBA" id="ARBA00023242"/>
    </source>
</evidence>
<comment type="similarity">
    <text evidence="2">Belongs to the CWC25 family.</text>
</comment>
<dbReference type="PANTHER" id="PTHR16196:SF0">
    <property type="entry name" value="PRE-MRNA-SPLICING FACTOR CWC25 HOMOLOG"/>
    <property type="match status" value="1"/>
</dbReference>